<gene>
    <name evidence="2" type="primary">LOC106127551</name>
</gene>
<reference evidence="2" key="1">
    <citation type="submission" date="2025-08" db="UniProtKB">
        <authorList>
            <consortium name="RefSeq"/>
        </authorList>
    </citation>
    <scope>IDENTIFICATION</scope>
</reference>
<accession>A0AAJ7EKN2</accession>
<dbReference type="Proteomes" id="UP000694872">
    <property type="component" value="Unplaced"/>
</dbReference>
<feature type="chain" id="PRO_5042479993" evidence="1">
    <location>
        <begin position="18"/>
        <end position="127"/>
    </location>
</feature>
<dbReference type="RefSeq" id="XP_013181107.1">
    <property type="nucleotide sequence ID" value="XM_013325653.1"/>
</dbReference>
<dbReference type="AlphaFoldDB" id="A0AAJ7EKN2"/>
<name>A0AAJ7EKN2_PAPXU</name>
<protein>
    <submittedName>
        <fullName evidence="2">Uncharacterized protein LOC106127551</fullName>
    </submittedName>
</protein>
<feature type="signal peptide" evidence="1">
    <location>
        <begin position="1"/>
        <end position="17"/>
    </location>
</feature>
<proteinExistence type="predicted"/>
<sequence>MWFKSFMCCVILAQVIAYSTKGIESSGNKLISRNIVEVPPSTRNELPCLAIGGNCLNINLCPEDRRSLVKGLCPAQEQQDIDCCDLRSLTGEACAKNGGMCVSRYEDCDEKITFFEGGDCTINEKCC</sequence>
<evidence type="ECO:0000256" key="1">
    <source>
        <dbReference type="SAM" id="SignalP"/>
    </source>
</evidence>
<dbReference type="KEGG" id="pxu:106127551"/>
<evidence type="ECO:0000313" key="2">
    <source>
        <dbReference type="RefSeq" id="XP_013181107.1"/>
    </source>
</evidence>
<keyword evidence="1" id="KW-0732">Signal</keyword>
<organism evidence="2">
    <name type="scientific">Papilio xuthus</name>
    <name type="common">Asian swallowtail butterfly</name>
    <dbReference type="NCBI Taxonomy" id="66420"/>
    <lineage>
        <taxon>Eukaryota</taxon>
        <taxon>Metazoa</taxon>
        <taxon>Ecdysozoa</taxon>
        <taxon>Arthropoda</taxon>
        <taxon>Hexapoda</taxon>
        <taxon>Insecta</taxon>
        <taxon>Pterygota</taxon>
        <taxon>Neoptera</taxon>
        <taxon>Endopterygota</taxon>
        <taxon>Lepidoptera</taxon>
        <taxon>Glossata</taxon>
        <taxon>Ditrysia</taxon>
        <taxon>Papilionoidea</taxon>
        <taxon>Papilionidae</taxon>
        <taxon>Papilioninae</taxon>
        <taxon>Papilio</taxon>
    </lineage>
</organism>
<dbReference type="GeneID" id="106127551"/>